<dbReference type="Proteomes" id="UP000490939">
    <property type="component" value="Unassembled WGS sequence"/>
</dbReference>
<accession>A0A8H3YI68</accession>
<evidence type="ECO:0000256" key="1">
    <source>
        <dbReference type="SAM" id="MobiDB-lite"/>
    </source>
</evidence>
<feature type="compositionally biased region" description="Acidic residues" evidence="1">
    <location>
        <begin position="54"/>
        <end position="63"/>
    </location>
</feature>
<dbReference type="EMBL" id="WNWR01002772">
    <property type="protein sequence ID" value="KAE9961330.1"/>
    <property type="molecule type" value="Genomic_DNA"/>
</dbReference>
<sequence>MAYAIEESKIGETNILHESPGLLNHFTDLSGHNYDDATLSDIEADETRPQHQDSDDEPEDPWPELDAAKATLKENPHPGRAPVRPRKLPPMKENDSEA</sequence>
<proteinExistence type="predicted"/>
<evidence type="ECO:0000313" key="2">
    <source>
        <dbReference type="EMBL" id="KAE9961330.1"/>
    </source>
</evidence>
<evidence type="ECO:0000313" key="3">
    <source>
        <dbReference type="Proteomes" id="UP000490939"/>
    </source>
</evidence>
<reference evidence="2 3" key="1">
    <citation type="submission" date="2019-07" db="EMBL/GenBank/DDBJ databases">
        <title>Venturia inaequalis Genome Resource.</title>
        <authorList>
            <person name="Lichtner F.J."/>
        </authorList>
    </citation>
    <scope>NUCLEOTIDE SEQUENCE [LARGE SCALE GENOMIC DNA]</scope>
    <source>
        <strain evidence="2 3">DMI_063113</strain>
    </source>
</reference>
<keyword evidence="3" id="KW-1185">Reference proteome</keyword>
<feature type="region of interest" description="Disordered" evidence="1">
    <location>
        <begin position="30"/>
        <end position="98"/>
    </location>
</feature>
<name>A0A8H3YI68_VENIN</name>
<gene>
    <name evidence="2" type="ORF">EG327_004699</name>
</gene>
<organism evidence="2 3">
    <name type="scientific">Venturia inaequalis</name>
    <name type="common">Apple scab fungus</name>
    <dbReference type="NCBI Taxonomy" id="5025"/>
    <lineage>
        <taxon>Eukaryota</taxon>
        <taxon>Fungi</taxon>
        <taxon>Dikarya</taxon>
        <taxon>Ascomycota</taxon>
        <taxon>Pezizomycotina</taxon>
        <taxon>Dothideomycetes</taxon>
        <taxon>Pleosporomycetidae</taxon>
        <taxon>Venturiales</taxon>
        <taxon>Venturiaceae</taxon>
        <taxon>Venturia</taxon>
    </lineage>
</organism>
<comment type="caution">
    <text evidence="2">The sequence shown here is derived from an EMBL/GenBank/DDBJ whole genome shotgun (WGS) entry which is preliminary data.</text>
</comment>
<dbReference type="AlphaFoldDB" id="A0A8H3YI68"/>
<protein>
    <submittedName>
        <fullName evidence="2">Uncharacterized protein</fullName>
    </submittedName>
</protein>